<dbReference type="AlphaFoldDB" id="A0A2A7UX07"/>
<dbReference type="Proteomes" id="UP000220246">
    <property type="component" value="Unassembled WGS sequence"/>
</dbReference>
<keyword evidence="3" id="KW-0731">Sigma factor</keyword>
<dbReference type="GO" id="GO:0016987">
    <property type="term" value="F:sigma factor activity"/>
    <property type="evidence" value="ECO:0007669"/>
    <property type="project" value="UniProtKB-KW"/>
</dbReference>
<dbReference type="PANTHER" id="PTHR43133:SF62">
    <property type="entry name" value="RNA POLYMERASE SIGMA FACTOR SIGZ"/>
    <property type="match status" value="1"/>
</dbReference>
<protein>
    <submittedName>
        <fullName evidence="7">RNA polymerase subunit sigma-24</fullName>
    </submittedName>
</protein>
<dbReference type="Gene3D" id="1.10.1740.10">
    <property type="match status" value="1"/>
</dbReference>
<keyword evidence="8" id="KW-1185">Reference proteome</keyword>
<dbReference type="InterPro" id="IPR014284">
    <property type="entry name" value="RNA_pol_sigma-70_dom"/>
</dbReference>
<dbReference type="NCBIfam" id="TIGR02937">
    <property type="entry name" value="sigma70-ECF"/>
    <property type="match status" value="1"/>
</dbReference>
<evidence type="ECO:0000256" key="3">
    <source>
        <dbReference type="ARBA" id="ARBA00023082"/>
    </source>
</evidence>
<dbReference type="InterPro" id="IPR039425">
    <property type="entry name" value="RNA_pol_sigma-70-like"/>
</dbReference>
<dbReference type="InterPro" id="IPR007627">
    <property type="entry name" value="RNA_pol_sigma70_r2"/>
</dbReference>
<feature type="domain" description="RNA polymerase sigma-70 region 2" evidence="5">
    <location>
        <begin position="28"/>
        <end position="95"/>
    </location>
</feature>
<gene>
    <name evidence="7" type="ORF">CRM82_14930</name>
</gene>
<dbReference type="OrthoDB" id="9784272at2"/>
<dbReference type="Gene3D" id="1.10.10.10">
    <property type="entry name" value="Winged helix-like DNA-binding domain superfamily/Winged helix DNA-binding domain"/>
    <property type="match status" value="1"/>
</dbReference>
<comment type="caution">
    <text evidence="7">The sequence shown here is derived from an EMBL/GenBank/DDBJ whole genome shotgun (WGS) entry which is preliminary data.</text>
</comment>
<organism evidence="7 8">
    <name type="scientific">Comamonas terrigena</name>
    <dbReference type="NCBI Taxonomy" id="32013"/>
    <lineage>
        <taxon>Bacteria</taxon>
        <taxon>Pseudomonadati</taxon>
        <taxon>Pseudomonadota</taxon>
        <taxon>Betaproteobacteria</taxon>
        <taxon>Burkholderiales</taxon>
        <taxon>Comamonadaceae</taxon>
        <taxon>Comamonas</taxon>
    </lineage>
</organism>
<dbReference type="InterPro" id="IPR013325">
    <property type="entry name" value="RNA_pol_sigma_r2"/>
</dbReference>
<keyword evidence="4" id="KW-0804">Transcription</keyword>
<sequence>MSASTPDHELMDLLDRVARREEPALKLLYDQTAARLYGLALRIVGNREWAEDVLQESFLGIWRNAGAYRASLSPPLAWMGLLVRSRALDFLRRRRAERLHLQVAIDDLAEIDALTQEQMAPGPQQGAEASEQAAALHQCLQRLEQAQRQVVSLAYLRDLSHSELASTLKLPLGTVKTWMRRSLEQLRKCMARHV</sequence>
<dbReference type="InterPro" id="IPR013249">
    <property type="entry name" value="RNA_pol_sigma70_r4_t2"/>
</dbReference>
<dbReference type="RefSeq" id="WP_066532849.1">
    <property type="nucleotide sequence ID" value="NZ_DALZQJ010000013.1"/>
</dbReference>
<feature type="domain" description="RNA polymerase sigma factor 70 region 4 type 2" evidence="6">
    <location>
        <begin position="135"/>
        <end position="186"/>
    </location>
</feature>
<evidence type="ECO:0000259" key="5">
    <source>
        <dbReference type="Pfam" id="PF04542"/>
    </source>
</evidence>
<dbReference type="Pfam" id="PF08281">
    <property type="entry name" value="Sigma70_r4_2"/>
    <property type="match status" value="1"/>
</dbReference>
<dbReference type="CDD" id="cd06171">
    <property type="entry name" value="Sigma70_r4"/>
    <property type="match status" value="1"/>
</dbReference>
<dbReference type="STRING" id="1219032.GCA_001515545_00345"/>
<dbReference type="InterPro" id="IPR013324">
    <property type="entry name" value="RNA_pol_sigma_r3/r4-like"/>
</dbReference>
<dbReference type="GO" id="GO:0006352">
    <property type="term" value="P:DNA-templated transcription initiation"/>
    <property type="evidence" value="ECO:0007669"/>
    <property type="project" value="InterPro"/>
</dbReference>
<dbReference type="EMBL" id="PDEA01000001">
    <property type="protein sequence ID" value="PEH89721.1"/>
    <property type="molecule type" value="Genomic_DNA"/>
</dbReference>
<accession>A0A2A7UX07</accession>
<dbReference type="PANTHER" id="PTHR43133">
    <property type="entry name" value="RNA POLYMERASE ECF-TYPE SIGMA FACTO"/>
    <property type="match status" value="1"/>
</dbReference>
<reference evidence="8" key="1">
    <citation type="submission" date="2017-09" db="EMBL/GenBank/DDBJ databases">
        <title>FDA dAtabase for Regulatory Grade micrObial Sequences (FDA-ARGOS): Supporting development and validation of Infectious Disease Dx tests.</title>
        <authorList>
            <person name="Minogue T."/>
            <person name="Wolcott M."/>
            <person name="Wasieloski L."/>
            <person name="Aguilar W."/>
            <person name="Moore D."/>
            <person name="Tallon L."/>
            <person name="Sadzewicz L."/>
            <person name="Ott S."/>
            <person name="Zhao X."/>
            <person name="Nagaraj S."/>
            <person name="Vavikolanu K."/>
            <person name="Aluvathingal J."/>
            <person name="Nadendla S."/>
            <person name="Sichtig H."/>
        </authorList>
    </citation>
    <scope>NUCLEOTIDE SEQUENCE [LARGE SCALE GENOMIC DNA]</scope>
    <source>
        <strain evidence="8">FDAARGOS_394</strain>
    </source>
</reference>
<name>A0A2A7UX07_COMTR</name>
<evidence type="ECO:0000256" key="1">
    <source>
        <dbReference type="ARBA" id="ARBA00010641"/>
    </source>
</evidence>
<dbReference type="GO" id="GO:0003677">
    <property type="term" value="F:DNA binding"/>
    <property type="evidence" value="ECO:0007669"/>
    <property type="project" value="InterPro"/>
</dbReference>
<evidence type="ECO:0000256" key="2">
    <source>
        <dbReference type="ARBA" id="ARBA00023015"/>
    </source>
</evidence>
<dbReference type="GeneID" id="80801916"/>
<evidence type="ECO:0000313" key="7">
    <source>
        <dbReference type="EMBL" id="PEH89721.1"/>
    </source>
</evidence>
<evidence type="ECO:0000259" key="6">
    <source>
        <dbReference type="Pfam" id="PF08281"/>
    </source>
</evidence>
<comment type="similarity">
    <text evidence="1">Belongs to the sigma-70 factor family. ECF subfamily.</text>
</comment>
<evidence type="ECO:0000256" key="4">
    <source>
        <dbReference type="ARBA" id="ARBA00023163"/>
    </source>
</evidence>
<dbReference type="SUPFAM" id="SSF88659">
    <property type="entry name" value="Sigma3 and sigma4 domains of RNA polymerase sigma factors"/>
    <property type="match status" value="1"/>
</dbReference>
<dbReference type="SUPFAM" id="SSF88946">
    <property type="entry name" value="Sigma2 domain of RNA polymerase sigma factors"/>
    <property type="match status" value="1"/>
</dbReference>
<keyword evidence="2" id="KW-0805">Transcription regulation</keyword>
<dbReference type="Pfam" id="PF04542">
    <property type="entry name" value="Sigma70_r2"/>
    <property type="match status" value="1"/>
</dbReference>
<proteinExistence type="inferred from homology"/>
<dbReference type="InterPro" id="IPR036388">
    <property type="entry name" value="WH-like_DNA-bd_sf"/>
</dbReference>
<evidence type="ECO:0000313" key="8">
    <source>
        <dbReference type="Proteomes" id="UP000220246"/>
    </source>
</evidence>